<protein>
    <recommendedName>
        <fullName evidence="17">Aprataxin-like protein</fullName>
        <ecNumber evidence="4">3.6.1.71</ecNumber>
        <ecNumber evidence="3">3.6.1.72</ecNumber>
    </recommendedName>
    <alternativeName>
        <fullName evidence="18">Hit family protein 3</fullName>
    </alternativeName>
</protein>
<keyword evidence="9" id="KW-0862">Zinc</keyword>
<dbReference type="GO" id="GO:0000012">
    <property type="term" value="P:single strand break repair"/>
    <property type="evidence" value="ECO:0007669"/>
    <property type="project" value="TreeGrafter"/>
</dbReference>
<evidence type="ECO:0000256" key="19">
    <source>
        <dbReference type="SAM" id="MobiDB-lite"/>
    </source>
</evidence>
<dbReference type="Pfam" id="PF16278">
    <property type="entry name" value="zf-C2HE"/>
    <property type="match status" value="1"/>
</dbReference>
<feature type="compositionally biased region" description="Low complexity" evidence="19">
    <location>
        <begin position="48"/>
        <end position="60"/>
    </location>
</feature>
<keyword evidence="6" id="KW-0479">Metal-binding</keyword>
<sequence length="300" mass="34021">MGPCPSDSSKQPVITAEDMPSQAPASQKRPNAFTELMNARAKKPRPSDSPSDSPEQSSKSTYTKAKTAVGFSDPRDGLIVYIEHPERNPDGRVVEYDDDFVVIRDKFPKASVHLLILPRDPSLYFRHPLELLSNDPAFLSKIQTYVSRLTDLAASELRRQYGADSASDAPYQSALEAMMSSPDPPSPSARAALLPPGRDWRADVVAGVHTHPSMNHLHIHILSREQHSPWVKHKKHYLSFNTSFLVQLHEFPLEEGSVRFHPGKWPNWDMTCWRCGQNFGNQFKKLKAHLEEEFETWKRE</sequence>
<evidence type="ECO:0000256" key="11">
    <source>
        <dbReference type="ARBA" id="ARBA00023204"/>
    </source>
</evidence>
<keyword evidence="12" id="KW-0539">Nucleus</keyword>
<gene>
    <name evidence="22" type="ORF">K505DRAFT_334392</name>
</gene>
<evidence type="ECO:0000256" key="2">
    <source>
        <dbReference type="ARBA" id="ARBA00004496"/>
    </source>
</evidence>
<dbReference type="GO" id="GO:1990165">
    <property type="term" value="F:single-strand break-containing DNA binding"/>
    <property type="evidence" value="ECO:0007669"/>
    <property type="project" value="TreeGrafter"/>
</dbReference>
<evidence type="ECO:0000259" key="20">
    <source>
        <dbReference type="Pfam" id="PF01230"/>
    </source>
</evidence>
<evidence type="ECO:0000256" key="9">
    <source>
        <dbReference type="ARBA" id="ARBA00022833"/>
    </source>
</evidence>
<dbReference type="GO" id="GO:0005634">
    <property type="term" value="C:nucleus"/>
    <property type="evidence" value="ECO:0007669"/>
    <property type="project" value="UniProtKB-SubCell"/>
</dbReference>
<dbReference type="GO" id="GO:0005737">
    <property type="term" value="C:cytoplasm"/>
    <property type="evidence" value="ECO:0007669"/>
    <property type="project" value="UniProtKB-SubCell"/>
</dbReference>
<evidence type="ECO:0000313" key="22">
    <source>
        <dbReference type="EMBL" id="KAF2797372.1"/>
    </source>
</evidence>
<keyword evidence="5" id="KW-0963">Cytoplasm</keyword>
<evidence type="ECO:0000256" key="17">
    <source>
        <dbReference type="ARBA" id="ARBA00068941"/>
    </source>
</evidence>
<dbReference type="PANTHER" id="PTHR12486:SF4">
    <property type="entry name" value="APRATAXIN"/>
    <property type="match status" value="1"/>
</dbReference>
<dbReference type="GO" id="GO:0003725">
    <property type="term" value="F:double-stranded RNA binding"/>
    <property type="evidence" value="ECO:0007669"/>
    <property type="project" value="TreeGrafter"/>
</dbReference>
<dbReference type="EC" id="3.6.1.71" evidence="4"/>
<dbReference type="SUPFAM" id="SSF54197">
    <property type="entry name" value="HIT-like"/>
    <property type="match status" value="1"/>
</dbReference>
<keyword evidence="8" id="KW-0378">Hydrolase</keyword>
<evidence type="ECO:0000259" key="21">
    <source>
        <dbReference type="Pfam" id="PF16278"/>
    </source>
</evidence>
<comment type="catalytic activity">
    <reaction evidence="14">
        <text>a 5'-end adenosine-5'-diphospho-5'-2'-deoxyribonucleoside-DNA + H2O = a 5'-end 5'-phospho-2'-deoxyribonucleoside-DNA + AMP + 2 H(+)</text>
        <dbReference type="Rhea" id="RHEA:52128"/>
        <dbReference type="Rhea" id="RHEA-COMP:13180"/>
        <dbReference type="Rhea" id="RHEA-COMP:13181"/>
        <dbReference type="ChEBI" id="CHEBI:15377"/>
        <dbReference type="ChEBI" id="CHEBI:15378"/>
        <dbReference type="ChEBI" id="CHEBI:136412"/>
        <dbReference type="ChEBI" id="CHEBI:136413"/>
        <dbReference type="ChEBI" id="CHEBI:456215"/>
        <dbReference type="EC" id="3.6.1.71"/>
    </reaction>
</comment>
<evidence type="ECO:0000256" key="3">
    <source>
        <dbReference type="ARBA" id="ARBA00012495"/>
    </source>
</evidence>
<dbReference type="InterPro" id="IPR011146">
    <property type="entry name" value="HIT-like"/>
</dbReference>
<evidence type="ECO:0000256" key="13">
    <source>
        <dbReference type="ARBA" id="ARBA00024601"/>
    </source>
</evidence>
<proteinExistence type="predicted"/>
<feature type="domain" description="HIT" evidence="20">
    <location>
        <begin position="90"/>
        <end position="227"/>
    </location>
</feature>
<evidence type="ECO:0000256" key="8">
    <source>
        <dbReference type="ARBA" id="ARBA00022801"/>
    </source>
</evidence>
<dbReference type="PANTHER" id="PTHR12486">
    <property type="entry name" value="APRATAXIN-RELATED"/>
    <property type="match status" value="1"/>
</dbReference>
<dbReference type="Pfam" id="PF01230">
    <property type="entry name" value="HIT"/>
    <property type="match status" value="1"/>
</dbReference>
<comment type="catalytic activity">
    <reaction evidence="13">
        <text>a 3'-end 2'-deoxyribonucleotide-3'-diphospho-5'-guanosine-DNA + H2O = a 3'-end 2'-deoxyribonucleotide 3'-phosphate-DNA + GMP + 2 H(+)</text>
        <dbReference type="Rhea" id="RHEA:52140"/>
        <dbReference type="Rhea" id="RHEA-COMP:13186"/>
        <dbReference type="Rhea" id="RHEA-COMP:13187"/>
        <dbReference type="ChEBI" id="CHEBI:15377"/>
        <dbReference type="ChEBI" id="CHEBI:15378"/>
        <dbReference type="ChEBI" id="CHEBI:58115"/>
        <dbReference type="ChEBI" id="CHEBI:136419"/>
        <dbReference type="ChEBI" id="CHEBI:136420"/>
        <dbReference type="EC" id="3.6.1.72"/>
    </reaction>
</comment>
<feature type="region of interest" description="Disordered" evidence="19">
    <location>
        <begin position="1"/>
        <end position="67"/>
    </location>
</feature>
<feature type="compositionally biased region" description="Polar residues" evidence="19">
    <location>
        <begin position="1"/>
        <end position="12"/>
    </location>
</feature>
<evidence type="ECO:0000256" key="10">
    <source>
        <dbReference type="ARBA" id="ARBA00023125"/>
    </source>
</evidence>
<feature type="domain" description="Aprataxin C2HE/C2H2/C2HC zinc finger" evidence="21">
    <location>
        <begin position="241"/>
        <end position="295"/>
    </location>
</feature>
<keyword evidence="10" id="KW-0238">DNA-binding</keyword>
<evidence type="ECO:0000256" key="6">
    <source>
        <dbReference type="ARBA" id="ARBA00022723"/>
    </source>
</evidence>
<dbReference type="Gene3D" id="3.30.428.10">
    <property type="entry name" value="HIT-like"/>
    <property type="match status" value="1"/>
</dbReference>
<comment type="catalytic activity">
    <reaction evidence="15">
        <text>a 5'-end adenosine-5'-diphospho-5'-ribonucleoside-2'-deoxyribonucleotide-DNA + H2O = a 5'-end 5'-phospho-ribonucleoside-2'-deoxyribonucleotide-DNA + AMP + 2 H(+)</text>
        <dbReference type="Rhea" id="RHEA:52132"/>
        <dbReference type="Rhea" id="RHEA-COMP:13182"/>
        <dbReference type="Rhea" id="RHEA-COMP:13183"/>
        <dbReference type="ChEBI" id="CHEBI:15377"/>
        <dbReference type="ChEBI" id="CHEBI:15378"/>
        <dbReference type="ChEBI" id="CHEBI:136414"/>
        <dbReference type="ChEBI" id="CHEBI:136415"/>
        <dbReference type="ChEBI" id="CHEBI:456215"/>
        <dbReference type="EC" id="3.6.1.71"/>
    </reaction>
</comment>
<dbReference type="FunFam" id="3.30.428.10:FF:000017">
    <property type="entry name" value="Aprataxin-like protein"/>
    <property type="match status" value="1"/>
</dbReference>
<dbReference type="GO" id="GO:0033699">
    <property type="term" value="F:DNA 5'-adenosine monophosphate hydrolase activity"/>
    <property type="evidence" value="ECO:0007669"/>
    <property type="project" value="UniProtKB-EC"/>
</dbReference>
<name>A0A6A6XM08_9PLEO</name>
<comment type="subcellular location">
    <subcellularLocation>
        <location evidence="2">Cytoplasm</location>
    </subcellularLocation>
    <subcellularLocation>
        <location evidence="1">Nucleus</location>
    </subcellularLocation>
</comment>
<keyword evidence="23" id="KW-1185">Reference proteome</keyword>
<dbReference type="OrthoDB" id="3512845at2759"/>
<evidence type="ECO:0000256" key="14">
    <source>
        <dbReference type="ARBA" id="ARBA00044639"/>
    </source>
</evidence>
<evidence type="ECO:0000256" key="4">
    <source>
        <dbReference type="ARBA" id="ARBA00012496"/>
    </source>
</evidence>
<dbReference type="Proteomes" id="UP000799757">
    <property type="component" value="Unassembled WGS sequence"/>
</dbReference>
<dbReference type="InterPro" id="IPR032566">
    <property type="entry name" value="Znf-C2HE"/>
</dbReference>
<dbReference type="GO" id="GO:0120108">
    <property type="term" value="F:DNA-3'-diphospho-5'-guanosine diphosphatase activity"/>
    <property type="evidence" value="ECO:0007669"/>
    <property type="project" value="UniProtKB-EC"/>
</dbReference>
<dbReference type="GO" id="GO:0003697">
    <property type="term" value="F:single-stranded DNA binding"/>
    <property type="evidence" value="ECO:0007669"/>
    <property type="project" value="TreeGrafter"/>
</dbReference>
<dbReference type="EC" id="3.6.1.72" evidence="3"/>
<evidence type="ECO:0000256" key="12">
    <source>
        <dbReference type="ARBA" id="ARBA00023242"/>
    </source>
</evidence>
<keyword evidence="7" id="KW-0227">DNA damage</keyword>
<accession>A0A6A6XM08</accession>
<evidence type="ECO:0000256" key="1">
    <source>
        <dbReference type="ARBA" id="ARBA00004123"/>
    </source>
</evidence>
<evidence type="ECO:0000256" key="15">
    <source>
        <dbReference type="ARBA" id="ARBA00044713"/>
    </source>
</evidence>
<dbReference type="GO" id="GO:0046872">
    <property type="term" value="F:metal ion binding"/>
    <property type="evidence" value="ECO:0007669"/>
    <property type="project" value="UniProtKB-KW"/>
</dbReference>
<evidence type="ECO:0000256" key="16">
    <source>
        <dbReference type="ARBA" id="ARBA00059438"/>
    </source>
</evidence>
<dbReference type="GO" id="GO:0030983">
    <property type="term" value="F:mismatched DNA binding"/>
    <property type="evidence" value="ECO:0007669"/>
    <property type="project" value="TreeGrafter"/>
</dbReference>
<comment type="function">
    <text evidence="16">DNA-binding protein involved in single-strand DNA break repair, double-strand DNA break repair and base excision repair. Resolves abortive DNA ligation intermediates formed either at base excision sites, or when DNA ligases attempt to repair non-ligatable breaks induced by reactive oxygen species. Catalyzes the release of adenylate groups covalently linked to 5'-phosphate termini, resulting in the production of 5'-phosphate termini that can be efficiently rejoined. Likewise, catalyzes the release of 3'-linked guanosine (DNAppG) and inosine (DNAppI) from DNA, but has higher specific activity with 5'-linked adenosine (AppDNA).</text>
</comment>
<dbReference type="AlphaFoldDB" id="A0A6A6XM08"/>
<dbReference type="InterPro" id="IPR036265">
    <property type="entry name" value="HIT-like_sf"/>
</dbReference>
<organism evidence="22 23">
    <name type="scientific">Melanomma pulvis-pyrius CBS 109.77</name>
    <dbReference type="NCBI Taxonomy" id="1314802"/>
    <lineage>
        <taxon>Eukaryota</taxon>
        <taxon>Fungi</taxon>
        <taxon>Dikarya</taxon>
        <taxon>Ascomycota</taxon>
        <taxon>Pezizomycotina</taxon>
        <taxon>Dothideomycetes</taxon>
        <taxon>Pleosporomycetidae</taxon>
        <taxon>Pleosporales</taxon>
        <taxon>Melanommataceae</taxon>
        <taxon>Melanomma</taxon>
    </lineage>
</organism>
<evidence type="ECO:0000313" key="23">
    <source>
        <dbReference type="Proteomes" id="UP000799757"/>
    </source>
</evidence>
<reference evidence="22" key="1">
    <citation type="journal article" date="2020" name="Stud. Mycol.">
        <title>101 Dothideomycetes genomes: a test case for predicting lifestyles and emergence of pathogens.</title>
        <authorList>
            <person name="Haridas S."/>
            <person name="Albert R."/>
            <person name="Binder M."/>
            <person name="Bloem J."/>
            <person name="Labutti K."/>
            <person name="Salamov A."/>
            <person name="Andreopoulos B."/>
            <person name="Baker S."/>
            <person name="Barry K."/>
            <person name="Bills G."/>
            <person name="Bluhm B."/>
            <person name="Cannon C."/>
            <person name="Castanera R."/>
            <person name="Culley D."/>
            <person name="Daum C."/>
            <person name="Ezra D."/>
            <person name="Gonzalez J."/>
            <person name="Henrissat B."/>
            <person name="Kuo A."/>
            <person name="Liang C."/>
            <person name="Lipzen A."/>
            <person name="Lutzoni F."/>
            <person name="Magnuson J."/>
            <person name="Mondo S."/>
            <person name="Nolan M."/>
            <person name="Ohm R."/>
            <person name="Pangilinan J."/>
            <person name="Park H.-J."/>
            <person name="Ramirez L."/>
            <person name="Alfaro M."/>
            <person name="Sun H."/>
            <person name="Tritt A."/>
            <person name="Yoshinaga Y."/>
            <person name="Zwiers L.-H."/>
            <person name="Turgeon B."/>
            <person name="Goodwin S."/>
            <person name="Spatafora J."/>
            <person name="Crous P."/>
            <person name="Grigoriev I."/>
        </authorList>
    </citation>
    <scope>NUCLEOTIDE SEQUENCE</scope>
    <source>
        <strain evidence="22">CBS 109.77</strain>
    </source>
</reference>
<dbReference type="EMBL" id="MU001808">
    <property type="protein sequence ID" value="KAF2797372.1"/>
    <property type="molecule type" value="Genomic_DNA"/>
</dbReference>
<evidence type="ECO:0000256" key="7">
    <source>
        <dbReference type="ARBA" id="ARBA00022763"/>
    </source>
</evidence>
<keyword evidence="11" id="KW-0234">DNA repair</keyword>
<evidence type="ECO:0000256" key="5">
    <source>
        <dbReference type="ARBA" id="ARBA00022490"/>
    </source>
</evidence>
<evidence type="ECO:0000256" key="18">
    <source>
        <dbReference type="ARBA" id="ARBA00076243"/>
    </source>
</evidence>